<dbReference type="FunFam" id="3.30.170.10:FF:000001">
    <property type="entry name" value="Cyclin-dependent kinases regulatory subunit"/>
    <property type="match status" value="1"/>
</dbReference>
<keyword evidence="2 4" id="KW-0132">Cell division</keyword>
<dbReference type="PANTHER" id="PTHR23415">
    <property type="entry name" value="CYCLIN-DEPENDENT KINASES REGULATORY SUBUNIT/60S RIBOSOME SUBUNIT BIOGENESIS PROTEIN NIP7"/>
    <property type="match status" value="1"/>
</dbReference>
<dbReference type="InterPro" id="IPR036858">
    <property type="entry name" value="Cyclin-dep_kinase_reg-sub_sf"/>
</dbReference>
<evidence type="ECO:0000256" key="2">
    <source>
        <dbReference type="ARBA" id="ARBA00022618"/>
    </source>
</evidence>
<proteinExistence type="inferred from homology"/>
<dbReference type="Pfam" id="PF01111">
    <property type="entry name" value="CKS"/>
    <property type="match status" value="1"/>
</dbReference>
<organism evidence="5">
    <name type="scientific">Eutreptiella gymnastica</name>
    <dbReference type="NCBI Taxonomy" id="73025"/>
    <lineage>
        <taxon>Eukaryota</taxon>
        <taxon>Discoba</taxon>
        <taxon>Euglenozoa</taxon>
        <taxon>Euglenida</taxon>
        <taxon>Spirocuta</taxon>
        <taxon>Euglenophyceae</taxon>
        <taxon>Eutreptiales</taxon>
        <taxon>Eutreptiaceae</taxon>
        <taxon>Eutreptiella</taxon>
    </lineage>
</organism>
<dbReference type="EMBL" id="HBGA01016817">
    <property type="protein sequence ID" value="CAD8995481.1"/>
    <property type="molecule type" value="Transcribed_RNA"/>
</dbReference>
<gene>
    <name evidence="5" type="ORF">EGYM00392_LOCUS6537</name>
</gene>
<accession>A0A7S1HYN4</accession>
<reference evidence="5" key="1">
    <citation type="submission" date="2021-01" db="EMBL/GenBank/DDBJ databases">
        <authorList>
            <person name="Corre E."/>
            <person name="Pelletier E."/>
            <person name="Niang G."/>
            <person name="Scheremetjew M."/>
            <person name="Finn R."/>
            <person name="Kale V."/>
            <person name="Holt S."/>
            <person name="Cochrane G."/>
            <person name="Meng A."/>
            <person name="Brown T."/>
            <person name="Cohen L."/>
        </authorList>
    </citation>
    <scope>NUCLEOTIDE SEQUENCE</scope>
    <source>
        <strain evidence="5">NIES-381</strain>
    </source>
</reference>
<name>A0A7S1HYN4_9EUGL</name>
<dbReference type="GO" id="GO:0016538">
    <property type="term" value="F:cyclin-dependent protein serine/threonine kinase regulator activity"/>
    <property type="evidence" value="ECO:0007669"/>
    <property type="project" value="InterPro"/>
</dbReference>
<evidence type="ECO:0000256" key="4">
    <source>
        <dbReference type="RuleBase" id="RU311113"/>
    </source>
</evidence>
<protein>
    <recommendedName>
        <fullName evidence="4">Cyclin-dependent kinases regulatory subunit</fullName>
    </recommendedName>
</protein>
<dbReference type="GO" id="GO:0051301">
    <property type="term" value="P:cell division"/>
    <property type="evidence" value="ECO:0007669"/>
    <property type="project" value="UniProtKB-UniRule"/>
</dbReference>
<keyword evidence="3 4" id="KW-0131">Cell cycle</keyword>
<dbReference type="SUPFAM" id="SSF55637">
    <property type="entry name" value="Cell cycle regulatory proteins"/>
    <property type="match status" value="1"/>
</dbReference>
<comment type="function">
    <text evidence="4">Binds to the catalytic subunit of the cyclin dependent kinases and is essential for their biological function.</text>
</comment>
<dbReference type="InterPro" id="IPR000789">
    <property type="entry name" value="Cyclin-dep_kinase_reg-sub"/>
</dbReference>
<comment type="similarity">
    <text evidence="1 4">Belongs to the CKS family.</text>
</comment>
<sequence>MENPGRRISNDNFMADVVKDSFQGVIKANSHRIQYSEKYPDDLNEYRHVILPKEIAKLLPKGRLMSEREWRSIGVQQSLGWEHYLIHRPEPHILCFRRPKNYQPPQQPASVRM</sequence>
<dbReference type="PRINTS" id="PR00296">
    <property type="entry name" value="CYCLINKINASE"/>
</dbReference>
<dbReference type="Gene3D" id="3.30.170.10">
    <property type="entry name" value="Cyclin-dependent kinase, regulatory subunit"/>
    <property type="match status" value="1"/>
</dbReference>
<evidence type="ECO:0000256" key="1">
    <source>
        <dbReference type="ARBA" id="ARBA00007782"/>
    </source>
</evidence>
<dbReference type="SMART" id="SM01084">
    <property type="entry name" value="CKS"/>
    <property type="match status" value="1"/>
</dbReference>
<evidence type="ECO:0000256" key="3">
    <source>
        <dbReference type="ARBA" id="ARBA00023306"/>
    </source>
</evidence>
<dbReference type="AlphaFoldDB" id="A0A7S1HYN4"/>
<evidence type="ECO:0000313" key="5">
    <source>
        <dbReference type="EMBL" id="CAD8995481.1"/>
    </source>
</evidence>